<comment type="subcellular location">
    <subcellularLocation>
        <location evidence="1 11">Mitochondrion membrane</location>
        <topology evidence="1 11">Single-pass membrane protein</topology>
    </subcellularLocation>
</comment>
<feature type="transmembrane region" description="Helical" evidence="12">
    <location>
        <begin position="6"/>
        <end position="28"/>
    </location>
</feature>
<keyword evidence="7 12" id="KW-1133">Transmembrane helix</keyword>
<dbReference type="GO" id="GO:0045259">
    <property type="term" value="C:proton-transporting ATP synthase complex"/>
    <property type="evidence" value="ECO:0007669"/>
    <property type="project" value="UniProtKB-KW"/>
</dbReference>
<evidence type="ECO:0000256" key="5">
    <source>
        <dbReference type="ARBA" id="ARBA00022692"/>
    </source>
</evidence>
<evidence type="ECO:0000256" key="11">
    <source>
        <dbReference type="RuleBase" id="RU003661"/>
    </source>
</evidence>
<protein>
    <recommendedName>
        <fullName evidence="11">ATP synthase complex subunit 8</fullName>
    </recommendedName>
</protein>
<geneLocation type="mitochondrion" evidence="13"/>
<sequence length="57" mass="6671">MPQLNLAWWSLNFLIGWITIIIIFSILLKKNILQSSVNMHSSNNETTISNTPNWLWN</sequence>
<dbReference type="GO" id="GO:0015078">
    <property type="term" value="F:proton transmembrane transporter activity"/>
    <property type="evidence" value="ECO:0007669"/>
    <property type="project" value="InterPro"/>
</dbReference>
<gene>
    <name evidence="13" type="primary">ATPase 8</name>
</gene>
<evidence type="ECO:0000256" key="3">
    <source>
        <dbReference type="ARBA" id="ARBA00022448"/>
    </source>
</evidence>
<evidence type="ECO:0000256" key="7">
    <source>
        <dbReference type="ARBA" id="ARBA00022989"/>
    </source>
</evidence>
<proteinExistence type="inferred from homology"/>
<keyword evidence="5 11" id="KW-0812">Transmembrane</keyword>
<dbReference type="AlphaFoldDB" id="A0A679EA74"/>
<keyword evidence="9 11" id="KW-0496">Mitochondrion</keyword>
<dbReference type="GO" id="GO:0031966">
    <property type="term" value="C:mitochondrial membrane"/>
    <property type="evidence" value="ECO:0007669"/>
    <property type="project" value="UniProtKB-SubCell"/>
</dbReference>
<accession>A0A679EA74</accession>
<keyword evidence="4 11" id="KW-0138">CF(0)</keyword>
<organism evidence="13">
    <name type="scientific">Linckia laevigata</name>
    <name type="common">Blue sea star</name>
    <name type="synonym">Asterias laevigata</name>
    <dbReference type="NCBI Taxonomy" id="109185"/>
    <lineage>
        <taxon>Eukaryota</taxon>
        <taxon>Metazoa</taxon>
        <taxon>Echinodermata</taxon>
        <taxon>Eleutherozoa</taxon>
        <taxon>Asterozoa</taxon>
        <taxon>Asteroidea</taxon>
        <taxon>Valvatacea</taxon>
        <taxon>Valvatida</taxon>
        <taxon>Ophidiasteridae</taxon>
        <taxon>Linckia</taxon>
    </lineage>
</organism>
<evidence type="ECO:0000256" key="10">
    <source>
        <dbReference type="ARBA" id="ARBA00023136"/>
    </source>
</evidence>
<reference evidence="13" key="2">
    <citation type="journal article" date="2020" name="Mitochondrial DNA Part B Resour">
        <title>Complete mitochondrial genome of a sea star, Linckia laevigata (Echinodermata, Asteroidea, Valvatida, Ophidiasteridae).</title>
        <authorList>
            <person name="Hiruta S.F."/>
            <person name="Arai M."/>
            <person name="Chavanich S."/>
            <person name="Viyakarn V."/>
            <person name="Fujita T."/>
        </authorList>
    </citation>
    <scope>NUCLEOTIDE SEQUENCE</scope>
</reference>
<dbReference type="InterPro" id="IPR001421">
    <property type="entry name" value="ATP8_metazoa"/>
</dbReference>
<evidence type="ECO:0000256" key="6">
    <source>
        <dbReference type="ARBA" id="ARBA00022781"/>
    </source>
</evidence>
<reference evidence="13" key="1">
    <citation type="submission" date="2019-10" db="EMBL/GenBank/DDBJ databases">
        <authorList>
            <person name="Hiruta S."/>
            <person name="Arai M."/>
            <person name="Fujita T."/>
        </authorList>
    </citation>
    <scope>NUCLEOTIDE SEQUENCE</scope>
</reference>
<dbReference type="Pfam" id="PF00895">
    <property type="entry name" value="ATP-synt_8"/>
    <property type="match status" value="1"/>
</dbReference>
<evidence type="ECO:0000256" key="4">
    <source>
        <dbReference type="ARBA" id="ARBA00022547"/>
    </source>
</evidence>
<evidence type="ECO:0000256" key="2">
    <source>
        <dbReference type="ARBA" id="ARBA00008892"/>
    </source>
</evidence>
<evidence type="ECO:0000256" key="1">
    <source>
        <dbReference type="ARBA" id="ARBA00004304"/>
    </source>
</evidence>
<keyword evidence="10 12" id="KW-0472">Membrane</keyword>
<name>A0A679EA74_LINLA</name>
<keyword evidence="3 11" id="KW-0813">Transport</keyword>
<evidence type="ECO:0000256" key="9">
    <source>
        <dbReference type="ARBA" id="ARBA00023128"/>
    </source>
</evidence>
<comment type="similarity">
    <text evidence="2 11">Belongs to the ATPase protein 8 family.</text>
</comment>
<keyword evidence="6 11" id="KW-0375">Hydrogen ion transport</keyword>
<keyword evidence="8 11" id="KW-0406">Ion transport</keyword>
<evidence type="ECO:0000313" key="13">
    <source>
        <dbReference type="EMBL" id="BBO25386.1"/>
    </source>
</evidence>
<dbReference type="GO" id="GO:0015986">
    <property type="term" value="P:proton motive force-driven ATP synthesis"/>
    <property type="evidence" value="ECO:0007669"/>
    <property type="project" value="InterPro"/>
</dbReference>
<evidence type="ECO:0000256" key="12">
    <source>
        <dbReference type="SAM" id="Phobius"/>
    </source>
</evidence>
<dbReference type="EMBL" id="LC505032">
    <property type="protein sequence ID" value="BBO25386.1"/>
    <property type="molecule type" value="Genomic_DNA"/>
</dbReference>
<evidence type="ECO:0000256" key="8">
    <source>
        <dbReference type="ARBA" id="ARBA00023065"/>
    </source>
</evidence>